<feature type="region of interest" description="C-terminal hotdog fold" evidence="64">
    <location>
        <begin position="981"/>
        <end position="1115"/>
    </location>
</feature>
<dbReference type="Pfam" id="PF16197">
    <property type="entry name" value="KAsynt_C_assoc"/>
    <property type="match status" value="1"/>
</dbReference>
<dbReference type="GO" id="GO:0004316">
    <property type="term" value="F:3-oxoacyl-[acyl-carrier-protein] reductase (NADPH) activity"/>
    <property type="evidence" value="ECO:0007669"/>
    <property type="project" value="UniProtKB-EC"/>
</dbReference>
<dbReference type="Gene3D" id="3.90.180.10">
    <property type="entry name" value="Medium-chain alcohol dehydrogenases, catalytic domain"/>
    <property type="match status" value="1"/>
</dbReference>
<comment type="catalytic activity">
    <reaction evidence="36">
        <text>a (3R)-hydroxyacyl-[ACP] + NADP(+) = a 3-oxoacyl-[ACP] + NADPH + H(+)</text>
        <dbReference type="Rhea" id="RHEA:17397"/>
        <dbReference type="Rhea" id="RHEA-COMP:9916"/>
        <dbReference type="Rhea" id="RHEA-COMP:9945"/>
        <dbReference type="ChEBI" id="CHEBI:15378"/>
        <dbReference type="ChEBI" id="CHEBI:57783"/>
        <dbReference type="ChEBI" id="CHEBI:58349"/>
        <dbReference type="ChEBI" id="CHEBI:78776"/>
        <dbReference type="ChEBI" id="CHEBI:78827"/>
        <dbReference type="EC" id="1.1.1.100"/>
    </reaction>
    <physiologicalReaction direction="right-to-left" evidence="36">
        <dbReference type="Rhea" id="RHEA:17399"/>
    </physiologicalReaction>
</comment>
<evidence type="ECO:0000256" key="39">
    <source>
        <dbReference type="ARBA" id="ARBA00047500"/>
    </source>
</evidence>
<comment type="catalytic activity">
    <reaction evidence="54">
        <text>3-oxotetradecanoyl-[ACP] + NADPH + H(+) = (3R)-hydroxytetradecanoyl-[ACP] + NADP(+)</text>
        <dbReference type="Rhea" id="RHEA:41888"/>
        <dbReference type="Rhea" id="RHEA-COMP:9645"/>
        <dbReference type="Rhea" id="RHEA-COMP:9646"/>
        <dbReference type="ChEBI" id="CHEBI:15378"/>
        <dbReference type="ChEBI" id="CHEBI:57783"/>
        <dbReference type="ChEBI" id="CHEBI:58349"/>
        <dbReference type="ChEBI" id="CHEBI:78473"/>
        <dbReference type="ChEBI" id="CHEBI:78474"/>
    </reaction>
    <physiologicalReaction direction="left-to-right" evidence="54">
        <dbReference type="Rhea" id="RHEA:41889"/>
    </physiologicalReaction>
</comment>
<dbReference type="PROSITE" id="PS52004">
    <property type="entry name" value="KS3_2"/>
    <property type="match status" value="1"/>
</dbReference>
<evidence type="ECO:0000256" key="55">
    <source>
        <dbReference type="ARBA" id="ARBA00049019"/>
    </source>
</evidence>
<comment type="catalytic activity">
    <reaction evidence="33">
        <text>acetyl-CoA + n malonyl-CoA + 2n NADPH + 2n H(+) = a long-chain fatty acid + (n+1) CoA + n CO2 + 2n NADP(+).</text>
        <dbReference type="EC" id="2.3.1.85"/>
    </reaction>
</comment>
<dbReference type="SUPFAM" id="SSF47336">
    <property type="entry name" value="ACP-like"/>
    <property type="match status" value="1"/>
</dbReference>
<keyword evidence="15" id="KW-0521">NADP</keyword>
<comment type="catalytic activity">
    <reaction evidence="59">
        <text>3-oxohexadecanoyl-[ACP] + NADPH + H(+) = (3R)-hydroxyhexadecanoyl-[ACP] + NADP(+)</text>
        <dbReference type="Rhea" id="RHEA:41904"/>
        <dbReference type="Rhea" id="RHEA-COMP:9649"/>
        <dbReference type="Rhea" id="RHEA-COMP:9650"/>
        <dbReference type="ChEBI" id="CHEBI:15378"/>
        <dbReference type="ChEBI" id="CHEBI:57783"/>
        <dbReference type="ChEBI" id="CHEBI:58349"/>
        <dbReference type="ChEBI" id="CHEBI:78478"/>
        <dbReference type="ChEBI" id="CHEBI:78480"/>
    </reaction>
    <physiologicalReaction direction="left-to-right" evidence="59">
        <dbReference type="Rhea" id="RHEA:41905"/>
    </physiologicalReaction>
</comment>
<evidence type="ECO:0000256" key="58">
    <source>
        <dbReference type="ARBA" id="ARBA00049263"/>
    </source>
</evidence>
<dbReference type="GO" id="GO:0004315">
    <property type="term" value="F:3-oxoacyl-[acyl-carrier-protein] synthase activity"/>
    <property type="evidence" value="ECO:0007669"/>
    <property type="project" value="UniProtKB-EC"/>
</dbReference>
<feature type="active site" description="Proton donor; for dehydratase activity" evidence="64">
    <location>
        <position position="1030"/>
    </location>
</feature>
<dbReference type="CDD" id="cd00833">
    <property type="entry name" value="PKS"/>
    <property type="match status" value="1"/>
</dbReference>
<evidence type="ECO:0000256" key="16">
    <source>
        <dbReference type="ARBA" id="ARBA00022898"/>
    </source>
</evidence>
<evidence type="ECO:0000256" key="41">
    <source>
        <dbReference type="ARBA" id="ARBA00047810"/>
    </source>
</evidence>
<dbReference type="SUPFAM" id="SSF50129">
    <property type="entry name" value="GroES-like"/>
    <property type="match status" value="1"/>
</dbReference>
<comment type="catalytic activity">
    <reaction evidence="34">
        <text>3-oxooctadecanoyl-[ACP] + NADPH + H(+) = (3R)-hydroxyoctadecanoyl-[ACP] + NADP(+)</text>
        <dbReference type="Rhea" id="RHEA:41920"/>
        <dbReference type="Rhea" id="RHEA-COMP:9653"/>
        <dbReference type="Rhea" id="RHEA-COMP:9654"/>
        <dbReference type="ChEBI" id="CHEBI:15378"/>
        <dbReference type="ChEBI" id="CHEBI:57783"/>
        <dbReference type="ChEBI" id="CHEBI:58349"/>
        <dbReference type="ChEBI" id="CHEBI:78487"/>
        <dbReference type="ChEBI" id="CHEBI:78488"/>
    </reaction>
    <physiologicalReaction direction="left-to-right" evidence="34">
        <dbReference type="Rhea" id="RHEA:41921"/>
    </physiologicalReaction>
</comment>
<comment type="catalytic activity">
    <reaction evidence="52">
        <text>holo-[ACP] + acetyl-CoA = acetyl-[ACP] + CoA</text>
        <dbReference type="Rhea" id="RHEA:41788"/>
        <dbReference type="Rhea" id="RHEA-COMP:9621"/>
        <dbReference type="Rhea" id="RHEA-COMP:9685"/>
        <dbReference type="ChEBI" id="CHEBI:57287"/>
        <dbReference type="ChEBI" id="CHEBI:57288"/>
        <dbReference type="ChEBI" id="CHEBI:64479"/>
        <dbReference type="ChEBI" id="CHEBI:78446"/>
        <dbReference type="EC" id="2.3.1.38"/>
    </reaction>
    <physiologicalReaction direction="left-to-right" evidence="52">
        <dbReference type="Rhea" id="RHEA:41789"/>
    </physiologicalReaction>
</comment>
<feature type="domain" description="Ketosynthase family 3 (KS3)" evidence="66">
    <location>
        <begin position="17"/>
        <end position="415"/>
    </location>
</feature>
<comment type="catalytic activity">
    <reaction evidence="61">
        <text>butanoyl-[ACP] + malonyl-[ACP] + H(+) = 3-oxohexanoyl-[ACP] + holo-[ACP] + CO2</text>
        <dbReference type="Rhea" id="RHEA:41820"/>
        <dbReference type="Rhea" id="RHEA-COMP:9623"/>
        <dbReference type="Rhea" id="RHEA-COMP:9628"/>
        <dbReference type="Rhea" id="RHEA-COMP:9629"/>
        <dbReference type="Rhea" id="RHEA-COMP:9685"/>
        <dbReference type="ChEBI" id="CHEBI:15378"/>
        <dbReference type="ChEBI" id="CHEBI:16526"/>
        <dbReference type="ChEBI" id="CHEBI:64479"/>
        <dbReference type="ChEBI" id="CHEBI:78449"/>
        <dbReference type="ChEBI" id="CHEBI:78454"/>
        <dbReference type="ChEBI" id="CHEBI:78456"/>
    </reaction>
    <physiologicalReaction direction="left-to-right" evidence="61">
        <dbReference type="Rhea" id="RHEA:41821"/>
    </physiologicalReaction>
</comment>
<dbReference type="InterPro" id="IPR016036">
    <property type="entry name" value="Malonyl_transacylase_ACP-bd"/>
</dbReference>
<comment type="catalytic activity">
    <reaction evidence="37">
        <text>3-oxodecanoyl-[ACP] + NADPH + H(+) = (3R)-hydroxydecanoyl-[ACP] + NADP(+)</text>
        <dbReference type="Rhea" id="RHEA:41856"/>
        <dbReference type="Rhea" id="RHEA-COMP:9637"/>
        <dbReference type="Rhea" id="RHEA-COMP:9638"/>
        <dbReference type="ChEBI" id="CHEBI:15378"/>
        <dbReference type="ChEBI" id="CHEBI:57783"/>
        <dbReference type="ChEBI" id="CHEBI:58349"/>
        <dbReference type="ChEBI" id="CHEBI:78464"/>
        <dbReference type="ChEBI" id="CHEBI:78466"/>
    </reaction>
    <physiologicalReaction direction="left-to-right" evidence="37">
        <dbReference type="Rhea" id="RHEA:41857"/>
    </physiologicalReaction>
</comment>
<evidence type="ECO:0000259" key="67">
    <source>
        <dbReference type="PROSITE" id="PS52019"/>
    </source>
</evidence>
<evidence type="ECO:0000256" key="51">
    <source>
        <dbReference type="ARBA" id="ARBA00048650"/>
    </source>
</evidence>
<evidence type="ECO:0000256" key="15">
    <source>
        <dbReference type="ARBA" id="ARBA00022857"/>
    </source>
</evidence>
<evidence type="ECO:0000256" key="61">
    <source>
        <dbReference type="ARBA" id="ARBA00049449"/>
    </source>
</evidence>
<dbReference type="InterPro" id="IPR029058">
    <property type="entry name" value="AB_hydrolase_fold"/>
</dbReference>
<evidence type="ECO:0000256" key="11">
    <source>
        <dbReference type="ARBA" id="ARBA00022679"/>
    </source>
</evidence>
<comment type="catalytic activity">
    <reaction evidence="47">
        <text>tetradecanoyl-[ACP] + H2O = tetradecanoate + holo-[ACP] + H(+)</text>
        <dbReference type="Rhea" id="RHEA:30123"/>
        <dbReference type="Rhea" id="RHEA-COMP:9648"/>
        <dbReference type="Rhea" id="RHEA-COMP:9685"/>
        <dbReference type="ChEBI" id="CHEBI:15377"/>
        <dbReference type="ChEBI" id="CHEBI:15378"/>
        <dbReference type="ChEBI" id="CHEBI:30807"/>
        <dbReference type="ChEBI" id="CHEBI:64479"/>
        <dbReference type="ChEBI" id="CHEBI:78477"/>
        <dbReference type="EC" id="3.1.2.14"/>
    </reaction>
    <physiologicalReaction direction="left-to-right" evidence="47">
        <dbReference type="Rhea" id="RHEA:30124"/>
    </physiologicalReaction>
</comment>
<evidence type="ECO:0000256" key="24">
    <source>
        <dbReference type="ARBA" id="ARBA00023351"/>
    </source>
</evidence>
<keyword evidence="21" id="KW-0275">Fatty acid biosynthesis</keyword>
<reference evidence="68" key="1">
    <citation type="submission" date="2020-08" db="EMBL/GenBank/DDBJ databases">
        <title>Multicomponent nature underlies the extraordinary mechanical properties of spider dragline silk.</title>
        <authorList>
            <person name="Kono N."/>
            <person name="Nakamura H."/>
            <person name="Mori M."/>
            <person name="Yoshida Y."/>
            <person name="Ohtoshi R."/>
            <person name="Malay A.D."/>
            <person name="Moran D.A.P."/>
            <person name="Tomita M."/>
            <person name="Numata K."/>
            <person name="Arakawa K."/>
        </authorList>
    </citation>
    <scope>NUCLEOTIDE SEQUENCE</scope>
</reference>
<evidence type="ECO:0000256" key="46">
    <source>
        <dbReference type="ARBA" id="ARBA00048281"/>
    </source>
</evidence>
<dbReference type="SMART" id="SM00829">
    <property type="entry name" value="PKS_ER"/>
    <property type="match status" value="1"/>
</dbReference>
<evidence type="ECO:0000256" key="53">
    <source>
        <dbReference type="ARBA" id="ARBA00048704"/>
    </source>
</evidence>
<comment type="catalytic activity">
    <reaction evidence="48">
        <text>(2E)-octenoyl-[ACP] + NADPH + H(+) = octanoyl-[ACP] + NADP(+)</text>
        <dbReference type="Rhea" id="RHEA:41848"/>
        <dbReference type="Rhea" id="RHEA-COMP:9635"/>
        <dbReference type="Rhea" id="RHEA-COMP:9636"/>
        <dbReference type="ChEBI" id="CHEBI:15378"/>
        <dbReference type="ChEBI" id="CHEBI:57783"/>
        <dbReference type="ChEBI" id="CHEBI:58349"/>
        <dbReference type="ChEBI" id="CHEBI:78462"/>
        <dbReference type="ChEBI" id="CHEBI:78463"/>
    </reaction>
    <physiologicalReaction direction="left-to-right" evidence="48">
        <dbReference type="Rhea" id="RHEA:41849"/>
    </physiologicalReaction>
</comment>
<feature type="domain" description="Carrier" evidence="65">
    <location>
        <begin position="2115"/>
        <end position="2195"/>
    </location>
</feature>
<evidence type="ECO:0000256" key="48">
    <source>
        <dbReference type="ARBA" id="ARBA00048420"/>
    </source>
</evidence>
<dbReference type="Pfam" id="PF21089">
    <property type="entry name" value="PKS_DH_N"/>
    <property type="match status" value="1"/>
</dbReference>
<dbReference type="InterPro" id="IPR009081">
    <property type="entry name" value="PP-bd_ACP"/>
</dbReference>
<dbReference type="InterPro" id="IPR014031">
    <property type="entry name" value="Ketoacyl_synth_C"/>
</dbReference>
<keyword evidence="10" id="KW-0597">Phosphoprotein</keyword>
<dbReference type="InterPro" id="IPR001031">
    <property type="entry name" value="Thioesterase"/>
</dbReference>
<dbReference type="SUPFAM" id="SSF52151">
    <property type="entry name" value="FabD/lysophospholipase-like"/>
    <property type="match status" value="1"/>
</dbReference>
<dbReference type="InterPro" id="IPR029063">
    <property type="entry name" value="SAM-dependent_MTases_sf"/>
</dbReference>
<evidence type="ECO:0000256" key="3">
    <source>
        <dbReference type="ARBA" id="ARBA00012480"/>
    </source>
</evidence>
<comment type="catalytic activity">
    <reaction evidence="57">
        <text>(2E)-tetradecenoyl-[ACP] + NADPH + H(+) = tetradecanoyl-[ACP] + NADP(+)</text>
        <dbReference type="Rhea" id="RHEA:41896"/>
        <dbReference type="Rhea" id="RHEA-COMP:9647"/>
        <dbReference type="Rhea" id="RHEA-COMP:9648"/>
        <dbReference type="ChEBI" id="CHEBI:15378"/>
        <dbReference type="ChEBI" id="CHEBI:57783"/>
        <dbReference type="ChEBI" id="CHEBI:58349"/>
        <dbReference type="ChEBI" id="CHEBI:78475"/>
        <dbReference type="ChEBI" id="CHEBI:78477"/>
    </reaction>
    <physiologicalReaction direction="left-to-right" evidence="57">
        <dbReference type="Rhea" id="RHEA:41897"/>
    </physiologicalReaction>
</comment>
<keyword evidence="12" id="KW-0702">S-nitrosylation</keyword>
<dbReference type="Pfam" id="PF00109">
    <property type="entry name" value="ketoacyl-synt"/>
    <property type="match status" value="1"/>
</dbReference>
<evidence type="ECO:0000256" key="35">
    <source>
        <dbReference type="ARBA" id="ARBA00047394"/>
    </source>
</evidence>
<evidence type="ECO:0000256" key="18">
    <source>
        <dbReference type="ARBA" id="ARBA00023002"/>
    </source>
</evidence>
<dbReference type="Pfam" id="PF00698">
    <property type="entry name" value="Acyl_transf_1"/>
    <property type="match status" value="1"/>
</dbReference>
<dbReference type="InterPro" id="IPR018201">
    <property type="entry name" value="Ketoacyl_synth_AS"/>
</dbReference>
<evidence type="ECO:0000256" key="31">
    <source>
        <dbReference type="ARBA" id="ARBA00023402"/>
    </source>
</evidence>
<evidence type="ECO:0000256" key="62">
    <source>
        <dbReference type="ARBA" id="ARBA00049521"/>
    </source>
</evidence>
<dbReference type="InterPro" id="IPR001227">
    <property type="entry name" value="Ac_transferase_dom_sf"/>
</dbReference>
<dbReference type="Proteomes" id="UP000887013">
    <property type="component" value="Unassembled WGS sequence"/>
</dbReference>
<evidence type="ECO:0000256" key="10">
    <source>
        <dbReference type="ARBA" id="ARBA00022553"/>
    </source>
</evidence>
<dbReference type="SMART" id="SM00822">
    <property type="entry name" value="PKS_KR"/>
    <property type="match status" value="1"/>
</dbReference>
<dbReference type="InterPro" id="IPR011032">
    <property type="entry name" value="GroES-like_sf"/>
</dbReference>
<evidence type="ECO:0000256" key="29">
    <source>
        <dbReference type="ARBA" id="ARBA00023399"/>
    </source>
</evidence>
<dbReference type="InterPro" id="IPR049900">
    <property type="entry name" value="PKS_mFAS_DH"/>
</dbReference>
<evidence type="ECO:0000256" key="32">
    <source>
        <dbReference type="ARBA" id="ARBA00023442"/>
    </source>
</evidence>
<sequence length="2481" mass="277014">MAPVLDYHEYCAGGFDPEDIVISGIAGRFPECDNVGELKESLYSKTDLVIFRDDRYEKGALNMPYSSCGVVKSLDKLDVKMFRLPAAIAHIMDPGSRMHLEITYEAIADSGYNPLDLKGEKIGIFNATTTDDAYRINTNSSMNLSSNRTLTPNRTSYALDFTGISFSMDSACSSSGTAFCTAVNSIRVGEVDAAIVSGCQLNLLPDLPISYIKFGIASTTGNCRPFDSKSDGMIRTEAVTALFLQKAKVARRAYAIVSAAQAHSSGFNSDGISVTSDIILNKIIVETLREANVDRNEVEYVEAHGTGTEVGDRQEVKVLNDVFCENRDRPLLIGTIKSNIGHTEASSGICGVIKAILTFENNAIPPNIKYETPRTPALIEGKMKVVTESTPFNANYIPVICLGFGGTLVNIILKKNHVTKECDENALDLPRLVLYAATTEEAITTLFDYIQNNPNLSGEFFALLNKLSFTDIALKPFRGYALYHSGKKLISKMRAVPFAKRPLWFVMTGMGCQWSGMGLQLMQLDVFAESMLKSAAILNTFGIDLFGILKGEKNDSNGSRDITSPLVAISSIQIALIDVLKRLCIIPDGIVGHSTGEIACAYADGCLSLEEAIKAAYFRGKSIDETNLPDGRMAAVGLSWSQAQEMCPEGVFPACDNADDSVTISGLKEPIEKFVEKLKQDNIFVRWVNSHGYSFHCEYVKPSAKLLKSYLSKVIINPKPRSSRWISASYLPSEWDKPECKTINDDYFVHNLFSSVQFTSATKMIPSDAIIIEIAPHFLLRSLLKRTVGTKAIYFGLMKRDEEESLQYFMDSLGQLYNEGLDPKIELLYPPVNFPVPRGTPMISDLIRWDHSQSFNVPKYTPRMNEFFKEFKFDKDDAYILDHKIDGKPLFPATGYICLAWEALASKLQKNFQEMPIKIENFKIHRATFISRNNPTKFFVSIFESSGRFEITEGKSLVANGNIYEGKNLNFRNLPEFVNSDISLSGKEVYNELKKSGYEYGPCFQCLLEISMEGTSGVVQWRDQWIPFLDSLFIFCGLITNVEGLYLPTGLLSFKVDPTILKNTILASNTSNTEKQSTTTYSVPVIYDKYTRKCSSVGVEISNMNINMVLHKGKSDSPVLEEYRFVPYFTKCVLKGDSNLQLEKYCYASNDVINRIGITLRKNVKKFQLPCHNQFEFNMEEYMNETNENRQILNVLSFLITNSHFKKDKVKEVFETYSRFAGKDMLNNVLVSEDSLTFMMQVINENTFRKLNVLEISRNFPCVSISMDDILKKYFQFGFKKSSIITSKSSDIDEDILAERNIQVLPEGSLTDIAKEKMQDVAISSFMCGPLSELQDLLQTLTSVVKSNGFILLFYKERANPAELFLSTVCGEELQVHSEAVLKRVLQERNLIILSKISDPFGGSLYLLRSPSNSSHETIIHVTEPDYVWVDKVKEEMFEKKSDSVWLVSQDDPTNGIIGLVNCLKQEPGGDRIRCVFIVSSKHKNGIPSFNMEDPFYKHLIEKDLRMNIWKDGLWGSLSHILIKETKIIRPVDHCFVNCSKYGDLSTLQWSESNVEYVETSGRNLVHVYYSALNFRDVMLATGKLPVNAIKGSGNSVLGLEFSGREDGTGKRLCGFVESSSMATSILVNPACCFEVPDNWTLEEVATVPIVYCTCYYALIIRGKLSEGESILIHSGTGGTGTAAIHIALSLNCEIFTTVGTIEKREYLRKKFPQIKDENIGCSRDTSFESMIMERTRGRGVDVVLNSLADDKFQASIRCVASNGRFVEIGKYDLALDREIGLKIFLNNISFHGVSLDHIFAISPRTNKILKELQDLLRNGINTGVVQPLDRTVFDKNSVEEAFRYMTKGVHVGKVILKIRDEEIDKCVIPKSLRLSAVTETQFYNKKVYIIIGGLGGFGMEVAKWMVRKGAMNLILTSRYGARTPYHHLCLKKFQNQGVNVQVSTLNVAMKSETEALLKEASRIGPVGGIFNSALVLRDAFMDKQTAESYKEVCAPKADATLHLDELSRKLCPSLDYFVCFSSISCGKGNAGQTNYGYANSVMERVCEERKSAGLHGLAIQWGIIGEVGVAHRQLGEDAMIAGIMAQSLKSCLATLDFFCQYDCPVVSSYVTAQQVRKLAQENIMDQVLKILGIENISQIDPTRSLGQMGLDSFIGVELGYLIQQQTNLNASIQEIQEFTIEDLKALLEKSSSENDNSQVPALLSTVNVKLPPTLIHKDPLININEGASGEPVFVVSIGDTDVLEFQIVAKMLNRPFYALVWTKDVPSTCIESLASYYLNLIENTTEGPFHIIGHSLGGSVAFEMALQRRQLHRALKTVSLLNGSEDIRRGLCKEDSEKRNPEVEALYKFVEQFSSDELARLQLEKELLKADNEDQRIGTVLDYLMSSSNEMVNKSEVRNAITEFLLKHNICQSYAPKEKLSMDINVIENSGKLLANDVIEVKELFGKICTGTISVHRVLYANQSSTEDFHQLINVLQTIV</sequence>
<comment type="catalytic activity">
    <reaction evidence="30">
        <text>(3R)-hydroxyhexadecanoyl-[ACP] = (2E)-hexadecenoyl-[ACP] + H2O</text>
        <dbReference type="Rhea" id="RHEA:41908"/>
        <dbReference type="Rhea" id="RHEA-COMP:9650"/>
        <dbReference type="Rhea" id="RHEA-COMP:9651"/>
        <dbReference type="ChEBI" id="CHEBI:15377"/>
        <dbReference type="ChEBI" id="CHEBI:78480"/>
        <dbReference type="ChEBI" id="CHEBI:78481"/>
    </reaction>
    <physiologicalReaction direction="left-to-right" evidence="30">
        <dbReference type="Rhea" id="RHEA:41909"/>
    </physiologicalReaction>
</comment>
<comment type="catalytic activity">
    <reaction evidence="38">
        <text>tetradecanoyl-[ACP] + malonyl-[ACP] + H(+) = 3-oxohexadecanoyl-[ACP] + holo-[ACP] + CO2</text>
        <dbReference type="Rhea" id="RHEA:41900"/>
        <dbReference type="Rhea" id="RHEA-COMP:9623"/>
        <dbReference type="Rhea" id="RHEA-COMP:9648"/>
        <dbReference type="Rhea" id="RHEA-COMP:9649"/>
        <dbReference type="Rhea" id="RHEA-COMP:9685"/>
        <dbReference type="ChEBI" id="CHEBI:15378"/>
        <dbReference type="ChEBI" id="CHEBI:16526"/>
        <dbReference type="ChEBI" id="CHEBI:64479"/>
        <dbReference type="ChEBI" id="CHEBI:78449"/>
        <dbReference type="ChEBI" id="CHEBI:78477"/>
        <dbReference type="ChEBI" id="CHEBI:78478"/>
    </reaction>
    <physiologicalReaction direction="left-to-right" evidence="38">
        <dbReference type="Rhea" id="RHEA:41901"/>
    </physiologicalReaction>
</comment>
<evidence type="ECO:0000256" key="57">
    <source>
        <dbReference type="ARBA" id="ARBA00049171"/>
    </source>
</evidence>
<gene>
    <name evidence="68" type="primary">FASN</name>
    <name evidence="68" type="ORF">NPIL_312781</name>
</gene>
<comment type="function">
    <text evidence="32">Fatty acid synthetase is a multifunctional enzyme that catalyzes the de novo biosynthesis of long-chain saturated fatty acids starting from acetyl-CoA and malonyl-CoA in the presence of NADPH. This multifunctional protein contains 7 catalytic activities and a site for the binding of the prosthetic group 4'-phosphopantetheine of the acyl carrier protein ([ACP]) domain.</text>
</comment>
<comment type="catalytic activity">
    <reaction evidence="28">
        <text>(3R)-hydroxytetradecanoyl-[ACP] = (2E)-tetradecenoyl-[ACP] + H2O</text>
        <dbReference type="Rhea" id="RHEA:41892"/>
        <dbReference type="Rhea" id="RHEA-COMP:9646"/>
        <dbReference type="Rhea" id="RHEA-COMP:9647"/>
        <dbReference type="ChEBI" id="CHEBI:15377"/>
        <dbReference type="ChEBI" id="CHEBI:78474"/>
        <dbReference type="ChEBI" id="CHEBI:78475"/>
    </reaction>
    <physiologicalReaction direction="left-to-right" evidence="28">
        <dbReference type="Rhea" id="RHEA:41893"/>
    </physiologicalReaction>
</comment>
<dbReference type="Gene3D" id="3.40.50.1820">
    <property type="entry name" value="alpha/beta hydrolase"/>
    <property type="match status" value="1"/>
</dbReference>
<dbReference type="InterPro" id="IPR032821">
    <property type="entry name" value="PKS_assoc"/>
</dbReference>
<dbReference type="GO" id="GO:0141148">
    <property type="term" value="F:enoyl-[acyl-carrier-protein] reductase (NADPH) activity"/>
    <property type="evidence" value="ECO:0007669"/>
    <property type="project" value="UniProtKB-EC"/>
</dbReference>
<comment type="catalytic activity">
    <reaction evidence="43">
        <text>3-oxobutanoyl-[ACP] + NADPH + H(+) = (3R)-hydroxybutanoyl-[ACP] + NADP(+)</text>
        <dbReference type="Rhea" id="RHEA:41804"/>
        <dbReference type="Rhea" id="RHEA-COMP:9625"/>
        <dbReference type="Rhea" id="RHEA-COMP:9626"/>
        <dbReference type="ChEBI" id="CHEBI:15378"/>
        <dbReference type="ChEBI" id="CHEBI:57783"/>
        <dbReference type="ChEBI" id="CHEBI:58349"/>
        <dbReference type="ChEBI" id="CHEBI:78450"/>
        <dbReference type="ChEBI" id="CHEBI:78451"/>
    </reaction>
    <physiologicalReaction direction="left-to-right" evidence="43">
        <dbReference type="Rhea" id="RHEA:41805"/>
    </physiologicalReaction>
</comment>
<keyword evidence="19" id="KW-0520">NAD</keyword>
<evidence type="ECO:0000256" key="59">
    <source>
        <dbReference type="ARBA" id="ARBA00049414"/>
    </source>
</evidence>
<comment type="catalytic activity">
    <reaction evidence="42">
        <text>(2E)-hexenoyl-[ACP] + NADPH + H(+) = hexanoyl-[ACP] + NADP(+)</text>
        <dbReference type="Rhea" id="RHEA:41832"/>
        <dbReference type="Rhea" id="RHEA-COMP:9631"/>
        <dbReference type="Rhea" id="RHEA-COMP:9632"/>
        <dbReference type="ChEBI" id="CHEBI:15378"/>
        <dbReference type="ChEBI" id="CHEBI:57783"/>
        <dbReference type="ChEBI" id="CHEBI:58349"/>
        <dbReference type="ChEBI" id="CHEBI:78458"/>
        <dbReference type="ChEBI" id="CHEBI:78459"/>
    </reaction>
    <physiologicalReaction direction="left-to-right" evidence="42">
        <dbReference type="Rhea" id="RHEA:41833"/>
    </physiologicalReaction>
</comment>
<keyword evidence="11" id="KW-0808">Transferase</keyword>
<comment type="catalytic activity">
    <reaction evidence="40">
        <text>dodecanoyl-[ACP] + malonyl-[ACP] + H(+) = 3-oxotetradecanoyl-[ACP] + holo-[ACP] + CO2</text>
        <dbReference type="Rhea" id="RHEA:41884"/>
        <dbReference type="Rhea" id="RHEA-COMP:9623"/>
        <dbReference type="Rhea" id="RHEA-COMP:9644"/>
        <dbReference type="Rhea" id="RHEA-COMP:9645"/>
        <dbReference type="Rhea" id="RHEA-COMP:9685"/>
        <dbReference type="ChEBI" id="CHEBI:15378"/>
        <dbReference type="ChEBI" id="CHEBI:16526"/>
        <dbReference type="ChEBI" id="CHEBI:64479"/>
        <dbReference type="ChEBI" id="CHEBI:65264"/>
        <dbReference type="ChEBI" id="CHEBI:78449"/>
        <dbReference type="ChEBI" id="CHEBI:78473"/>
    </reaction>
    <physiologicalReaction direction="left-to-right" evidence="40">
        <dbReference type="Rhea" id="RHEA:41885"/>
    </physiologicalReaction>
</comment>
<evidence type="ECO:0000259" key="65">
    <source>
        <dbReference type="PROSITE" id="PS50075"/>
    </source>
</evidence>
<dbReference type="Gene3D" id="3.40.50.720">
    <property type="entry name" value="NAD(P)-binding Rossmann-like Domain"/>
    <property type="match status" value="1"/>
</dbReference>
<evidence type="ECO:0000256" key="43">
    <source>
        <dbReference type="ARBA" id="ARBA00047953"/>
    </source>
</evidence>
<evidence type="ECO:0000256" key="37">
    <source>
        <dbReference type="ARBA" id="ARBA00047440"/>
    </source>
</evidence>
<evidence type="ECO:0000256" key="12">
    <source>
        <dbReference type="ARBA" id="ARBA00022799"/>
    </source>
</evidence>
<dbReference type="GO" id="GO:0016297">
    <property type="term" value="F:fatty acyl-[ACP] hydrolase activity"/>
    <property type="evidence" value="ECO:0007669"/>
    <property type="project" value="UniProtKB-EC"/>
</dbReference>
<dbReference type="InterPro" id="IPR014030">
    <property type="entry name" value="Ketoacyl_synth_N"/>
</dbReference>
<comment type="catalytic activity">
    <reaction evidence="29">
        <text>(3R)-hydroxyoctadecanoyl-[ACP] = (2E)-octadecenoyl-[ACP] + H2O</text>
        <dbReference type="Rhea" id="RHEA:41924"/>
        <dbReference type="Rhea" id="RHEA-COMP:9654"/>
        <dbReference type="Rhea" id="RHEA-COMP:9655"/>
        <dbReference type="ChEBI" id="CHEBI:15377"/>
        <dbReference type="ChEBI" id="CHEBI:78488"/>
        <dbReference type="ChEBI" id="CHEBI:78489"/>
    </reaction>
    <physiologicalReaction direction="left-to-right" evidence="29">
        <dbReference type="Rhea" id="RHEA:41925"/>
    </physiologicalReaction>
</comment>
<dbReference type="Pfam" id="PF08659">
    <property type="entry name" value="KR"/>
    <property type="match status" value="1"/>
</dbReference>
<comment type="catalytic activity">
    <reaction evidence="55">
        <text>(2E)-octadecenoyl-[ACP] + NADPH + H(+) = octadecanoyl-[ACP] + NADP(+)</text>
        <dbReference type="Rhea" id="RHEA:41928"/>
        <dbReference type="Rhea" id="RHEA-COMP:9655"/>
        <dbReference type="Rhea" id="RHEA-COMP:9656"/>
        <dbReference type="ChEBI" id="CHEBI:15378"/>
        <dbReference type="ChEBI" id="CHEBI:57783"/>
        <dbReference type="ChEBI" id="CHEBI:58349"/>
        <dbReference type="ChEBI" id="CHEBI:78489"/>
        <dbReference type="ChEBI" id="CHEBI:78495"/>
    </reaction>
    <physiologicalReaction direction="left-to-right" evidence="55">
        <dbReference type="Rhea" id="RHEA:41929"/>
    </physiologicalReaction>
</comment>
<evidence type="ECO:0000256" key="1">
    <source>
        <dbReference type="ARBA" id="ARBA00005189"/>
    </source>
</evidence>
<feature type="active site" description="Proton acceptor; for dehydratase activity" evidence="64">
    <location>
        <position position="883"/>
    </location>
</feature>
<dbReference type="GO" id="GO:0019171">
    <property type="term" value="F:(3R)-hydroxyacyl-[acyl-carrier-protein] dehydratase activity"/>
    <property type="evidence" value="ECO:0007669"/>
    <property type="project" value="UniProtKB-EC"/>
</dbReference>
<evidence type="ECO:0000256" key="56">
    <source>
        <dbReference type="ARBA" id="ARBA00049109"/>
    </source>
</evidence>
<evidence type="ECO:0000313" key="69">
    <source>
        <dbReference type="Proteomes" id="UP000887013"/>
    </source>
</evidence>
<evidence type="ECO:0000256" key="25">
    <source>
        <dbReference type="ARBA" id="ARBA00023373"/>
    </source>
</evidence>
<dbReference type="Gene3D" id="1.10.1200.10">
    <property type="entry name" value="ACP-like"/>
    <property type="match status" value="1"/>
</dbReference>
<keyword evidence="22" id="KW-0511">Multifunctional enzyme</keyword>
<evidence type="ECO:0000256" key="34">
    <source>
        <dbReference type="ARBA" id="ARBA00047300"/>
    </source>
</evidence>
<evidence type="ECO:0000259" key="66">
    <source>
        <dbReference type="PROSITE" id="PS52004"/>
    </source>
</evidence>
<evidence type="ECO:0000256" key="20">
    <source>
        <dbReference type="ARBA" id="ARBA00023098"/>
    </source>
</evidence>
<dbReference type="Gene3D" id="3.40.366.10">
    <property type="entry name" value="Malonyl-Coenzyme A Acyl Carrier Protein, domain 2"/>
    <property type="match status" value="1"/>
</dbReference>
<evidence type="ECO:0000256" key="60">
    <source>
        <dbReference type="ARBA" id="ARBA00049422"/>
    </source>
</evidence>
<evidence type="ECO:0000256" key="49">
    <source>
        <dbReference type="ARBA" id="ARBA00048506"/>
    </source>
</evidence>
<comment type="catalytic activity">
    <reaction evidence="63">
        <text>octanoyl-[ACP] + malonyl-[ACP] + H(+) = 3-oxodecanoyl-[ACP] + holo-[ACP] + CO2</text>
        <dbReference type="Rhea" id="RHEA:41852"/>
        <dbReference type="Rhea" id="RHEA-COMP:9623"/>
        <dbReference type="Rhea" id="RHEA-COMP:9636"/>
        <dbReference type="Rhea" id="RHEA-COMP:9637"/>
        <dbReference type="Rhea" id="RHEA-COMP:9685"/>
        <dbReference type="ChEBI" id="CHEBI:15378"/>
        <dbReference type="ChEBI" id="CHEBI:16526"/>
        <dbReference type="ChEBI" id="CHEBI:64479"/>
        <dbReference type="ChEBI" id="CHEBI:78449"/>
        <dbReference type="ChEBI" id="CHEBI:78463"/>
        <dbReference type="ChEBI" id="CHEBI:78464"/>
    </reaction>
    <physiologicalReaction direction="left-to-right" evidence="63">
        <dbReference type="Rhea" id="RHEA:41853"/>
    </physiologicalReaction>
</comment>
<keyword evidence="13" id="KW-0378">Hydrolase</keyword>
<dbReference type="EC" id="2.3.1.41" evidence="6"/>
<dbReference type="Pfam" id="PF13602">
    <property type="entry name" value="ADH_zinc_N_2"/>
    <property type="match status" value="1"/>
</dbReference>
<evidence type="ECO:0000256" key="27">
    <source>
        <dbReference type="ARBA" id="ARBA00023394"/>
    </source>
</evidence>
<comment type="catalytic activity">
    <reaction evidence="23">
        <text>(3R)-hydroxyoctanoyl-[ACP] = (2E)-octenoyl-[ACP] + H2O</text>
        <dbReference type="Rhea" id="RHEA:41844"/>
        <dbReference type="Rhea" id="RHEA-COMP:9634"/>
        <dbReference type="Rhea" id="RHEA-COMP:9635"/>
        <dbReference type="ChEBI" id="CHEBI:15377"/>
        <dbReference type="ChEBI" id="CHEBI:78461"/>
        <dbReference type="ChEBI" id="CHEBI:78462"/>
    </reaction>
    <physiologicalReaction direction="left-to-right" evidence="23">
        <dbReference type="Rhea" id="RHEA:41845"/>
    </physiologicalReaction>
</comment>
<evidence type="ECO:0000256" key="22">
    <source>
        <dbReference type="ARBA" id="ARBA00023268"/>
    </source>
</evidence>
<proteinExistence type="predicted"/>
<evidence type="ECO:0000256" key="64">
    <source>
        <dbReference type="PROSITE-ProRule" id="PRU01363"/>
    </source>
</evidence>
<comment type="catalytic activity">
    <reaction evidence="60">
        <text>3-oxooctanoyl-[ACP] + NADPH + H(+) = (3R)-hydroxyoctanoyl-[ACP] + NADP(+)</text>
        <dbReference type="Rhea" id="RHEA:41840"/>
        <dbReference type="Rhea" id="RHEA-COMP:9633"/>
        <dbReference type="Rhea" id="RHEA-COMP:9634"/>
        <dbReference type="ChEBI" id="CHEBI:15378"/>
        <dbReference type="ChEBI" id="CHEBI:57783"/>
        <dbReference type="ChEBI" id="CHEBI:58349"/>
        <dbReference type="ChEBI" id="CHEBI:78460"/>
        <dbReference type="ChEBI" id="CHEBI:78461"/>
    </reaction>
    <physiologicalReaction direction="left-to-right" evidence="60">
        <dbReference type="Rhea" id="RHEA:41841"/>
    </physiologicalReaction>
</comment>
<evidence type="ECO:0000256" key="8">
    <source>
        <dbReference type="ARBA" id="ARBA00022450"/>
    </source>
</evidence>
<comment type="catalytic activity">
    <reaction evidence="24">
        <text>(3R)-hydroxydodecanoyl-[ACP] = (2E)-dodecenoyl-[ACP] + H2O</text>
        <dbReference type="Rhea" id="RHEA:41876"/>
        <dbReference type="Rhea" id="RHEA-COMP:9642"/>
        <dbReference type="Rhea" id="RHEA-COMP:9643"/>
        <dbReference type="ChEBI" id="CHEBI:15377"/>
        <dbReference type="ChEBI" id="CHEBI:78470"/>
        <dbReference type="ChEBI" id="CHEBI:78472"/>
    </reaction>
    <physiologicalReaction direction="left-to-right" evidence="24">
        <dbReference type="Rhea" id="RHEA:41877"/>
    </physiologicalReaction>
</comment>
<evidence type="ECO:0000256" key="14">
    <source>
        <dbReference type="ARBA" id="ARBA00022832"/>
    </source>
</evidence>
<dbReference type="PROSITE" id="PS00606">
    <property type="entry name" value="KS3_1"/>
    <property type="match status" value="1"/>
</dbReference>
<keyword evidence="14" id="KW-0276">Fatty acid metabolism</keyword>
<comment type="catalytic activity">
    <reaction evidence="41">
        <text>(2E)-hexadecenoyl-[ACP] + NADPH + H(+) = hexadecanoyl-[ACP] + NADP(+)</text>
        <dbReference type="Rhea" id="RHEA:41912"/>
        <dbReference type="Rhea" id="RHEA-COMP:9651"/>
        <dbReference type="Rhea" id="RHEA-COMP:9652"/>
        <dbReference type="ChEBI" id="CHEBI:15378"/>
        <dbReference type="ChEBI" id="CHEBI:57783"/>
        <dbReference type="ChEBI" id="CHEBI:58349"/>
        <dbReference type="ChEBI" id="CHEBI:78481"/>
        <dbReference type="ChEBI" id="CHEBI:78483"/>
    </reaction>
    <physiologicalReaction direction="left-to-right" evidence="41">
        <dbReference type="Rhea" id="RHEA:41913"/>
    </physiologicalReaction>
</comment>
<dbReference type="EC" id="2.3.1.85" evidence="4"/>
<evidence type="ECO:0000256" key="50">
    <source>
        <dbReference type="ARBA" id="ARBA00048571"/>
    </source>
</evidence>
<comment type="catalytic activity">
    <reaction evidence="62">
        <text>(2E)-decenoyl-[ACP] + NADPH + H(+) = decanoyl-[ACP] + NADP(+)</text>
        <dbReference type="Rhea" id="RHEA:41864"/>
        <dbReference type="Rhea" id="RHEA-COMP:9639"/>
        <dbReference type="Rhea" id="RHEA-COMP:9640"/>
        <dbReference type="ChEBI" id="CHEBI:15378"/>
        <dbReference type="ChEBI" id="CHEBI:57783"/>
        <dbReference type="ChEBI" id="CHEBI:58349"/>
        <dbReference type="ChEBI" id="CHEBI:78467"/>
        <dbReference type="ChEBI" id="CHEBI:78468"/>
    </reaction>
    <physiologicalReaction direction="left-to-right" evidence="62">
        <dbReference type="Rhea" id="RHEA:41865"/>
    </physiologicalReaction>
</comment>
<dbReference type="SUPFAM" id="SSF53474">
    <property type="entry name" value="alpha/beta-Hydrolases"/>
    <property type="match status" value="1"/>
</dbReference>
<evidence type="ECO:0000256" key="9">
    <source>
        <dbReference type="ARBA" id="ARBA00022516"/>
    </source>
</evidence>
<evidence type="ECO:0000256" key="44">
    <source>
        <dbReference type="ARBA" id="ARBA00047961"/>
    </source>
</evidence>
<dbReference type="InterPro" id="IPR013968">
    <property type="entry name" value="PKS_KR"/>
</dbReference>
<comment type="catalytic activity">
    <reaction evidence="46">
        <text>(2E)-dodecenoyl-[ACP] + NADPH + H(+) = dodecanoyl-[ACP] + NADP(+)</text>
        <dbReference type="Rhea" id="RHEA:41880"/>
        <dbReference type="Rhea" id="RHEA-COMP:9643"/>
        <dbReference type="Rhea" id="RHEA-COMP:9644"/>
        <dbReference type="ChEBI" id="CHEBI:15378"/>
        <dbReference type="ChEBI" id="CHEBI:57783"/>
        <dbReference type="ChEBI" id="CHEBI:58349"/>
        <dbReference type="ChEBI" id="CHEBI:65264"/>
        <dbReference type="ChEBI" id="CHEBI:78472"/>
    </reaction>
    <physiologicalReaction direction="left-to-right" evidence="46">
        <dbReference type="Rhea" id="RHEA:41881"/>
    </physiologicalReaction>
</comment>
<evidence type="ECO:0000256" key="2">
    <source>
        <dbReference type="ARBA" id="ARBA00012004"/>
    </source>
</evidence>
<dbReference type="PROSITE" id="PS52019">
    <property type="entry name" value="PKS_MFAS_DH"/>
    <property type="match status" value="1"/>
</dbReference>
<dbReference type="GO" id="GO:0004312">
    <property type="term" value="F:fatty acid synthase activity"/>
    <property type="evidence" value="ECO:0007669"/>
    <property type="project" value="UniProtKB-EC"/>
</dbReference>
<dbReference type="InterPro" id="IPR020841">
    <property type="entry name" value="PKS_Beta-ketoAc_synthase_dom"/>
</dbReference>
<dbReference type="SMART" id="SM00825">
    <property type="entry name" value="PKS_KS"/>
    <property type="match status" value="1"/>
</dbReference>
<comment type="catalytic activity">
    <reaction evidence="27">
        <text>a (3R)-hydroxyacyl-[ACP] = a (2E)-enoyl-[ACP] + H2O</text>
        <dbReference type="Rhea" id="RHEA:13097"/>
        <dbReference type="Rhea" id="RHEA-COMP:9925"/>
        <dbReference type="Rhea" id="RHEA-COMP:9945"/>
        <dbReference type="ChEBI" id="CHEBI:15377"/>
        <dbReference type="ChEBI" id="CHEBI:78784"/>
        <dbReference type="ChEBI" id="CHEBI:78827"/>
        <dbReference type="EC" id="4.2.1.59"/>
    </reaction>
    <physiologicalReaction direction="left-to-right" evidence="27">
        <dbReference type="Rhea" id="RHEA:13098"/>
    </physiologicalReaction>
</comment>
<evidence type="ECO:0000256" key="6">
    <source>
        <dbReference type="ARBA" id="ARBA00013191"/>
    </source>
</evidence>
<comment type="catalytic activity">
    <reaction evidence="51">
        <text>a 2,3-saturated acyl-[ACP] + NADP(+) = a (2E)-enoyl-[ACP] + NADPH + H(+)</text>
        <dbReference type="Rhea" id="RHEA:22564"/>
        <dbReference type="Rhea" id="RHEA-COMP:9925"/>
        <dbReference type="Rhea" id="RHEA-COMP:9926"/>
        <dbReference type="ChEBI" id="CHEBI:15378"/>
        <dbReference type="ChEBI" id="CHEBI:57783"/>
        <dbReference type="ChEBI" id="CHEBI:58349"/>
        <dbReference type="ChEBI" id="CHEBI:78784"/>
        <dbReference type="ChEBI" id="CHEBI:78785"/>
        <dbReference type="EC" id="1.3.1.39"/>
    </reaction>
    <physiologicalReaction direction="right-to-left" evidence="51">
        <dbReference type="Rhea" id="RHEA:22566"/>
    </physiologicalReaction>
</comment>
<comment type="catalytic activity">
    <reaction evidence="35">
        <text>hexanoyl-[ACP] + malonyl-[ACP] + H(+) = 3-oxooctanoyl-[ACP] + holo-[ACP] + CO2</text>
        <dbReference type="Rhea" id="RHEA:41836"/>
        <dbReference type="Rhea" id="RHEA-COMP:9623"/>
        <dbReference type="Rhea" id="RHEA-COMP:9632"/>
        <dbReference type="Rhea" id="RHEA-COMP:9633"/>
        <dbReference type="Rhea" id="RHEA-COMP:9685"/>
        <dbReference type="ChEBI" id="CHEBI:15378"/>
        <dbReference type="ChEBI" id="CHEBI:16526"/>
        <dbReference type="ChEBI" id="CHEBI:64479"/>
        <dbReference type="ChEBI" id="CHEBI:78449"/>
        <dbReference type="ChEBI" id="CHEBI:78459"/>
        <dbReference type="ChEBI" id="CHEBI:78460"/>
    </reaction>
    <physiologicalReaction direction="left-to-right" evidence="35">
        <dbReference type="Rhea" id="RHEA:41837"/>
    </physiologicalReaction>
</comment>
<evidence type="ECO:0000256" key="40">
    <source>
        <dbReference type="ARBA" id="ARBA00047578"/>
    </source>
</evidence>
<evidence type="ECO:0000256" key="17">
    <source>
        <dbReference type="ARBA" id="ARBA00022990"/>
    </source>
</evidence>
<evidence type="ECO:0000313" key="68">
    <source>
        <dbReference type="EMBL" id="GFT65796.1"/>
    </source>
</evidence>
<evidence type="ECO:0000256" key="7">
    <source>
        <dbReference type="ARBA" id="ARBA00018769"/>
    </source>
</evidence>
<evidence type="ECO:0000256" key="38">
    <source>
        <dbReference type="ARBA" id="ARBA00047451"/>
    </source>
</evidence>
<evidence type="ECO:0000256" key="26">
    <source>
        <dbReference type="ARBA" id="ARBA00023388"/>
    </source>
</evidence>
<evidence type="ECO:0000256" key="45">
    <source>
        <dbReference type="ARBA" id="ARBA00048051"/>
    </source>
</evidence>
<evidence type="ECO:0000256" key="63">
    <source>
        <dbReference type="ARBA" id="ARBA00049533"/>
    </source>
</evidence>
<comment type="catalytic activity">
    <reaction evidence="45">
        <text>hexadecanoyl-[ACP] + malonyl-[ACP] + H(+) = 3-oxooctadecanoyl-[ACP] + holo-[ACP] + CO2</text>
        <dbReference type="Rhea" id="RHEA:41916"/>
        <dbReference type="Rhea" id="RHEA-COMP:9623"/>
        <dbReference type="Rhea" id="RHEA-COMP:9652"/>
        <dbReference type="Rhea" id="RHEA-COMP:9653"/>
        <dbReference type="Rhea" id="RHEA-COMP:9685"/>
        <dbReference type="ChEBI" id="CHEBI:15378"/>
        <dbReference type="ChEBI" id="CHEBI:16526"/>
        <dbReference type="ChEBI" id="CHEBI:64479"/>
        <dbReference type="ChEBI" id="CHEBI:78449"/>
        <dbReference type="ChEBI" id="CHEBI:78483"/>
        <dbReference type="ChEBI" id="CHEBI:78487"/>
    </reaction>
    <physiologicalReaction direction="left-to-right" evidence="45">
        <dbReference type="Rhea" id="RHEA:41917"/>
    </physiologicalReaction>
</comment>
<evidence type="ECO:0000256" key="21">
    <source>
        <dbReference type="ARBA" id="ARBA00023160"/>
    </source>
</evidence>
<dbReference type="OrthoDB" id="6420767at2759"/>
<dbReference type="InterPro" id="IPR049391">
    <property type="entry name" value="FAS_pseudo-KR"/>
</dbReference>
<comment type="catalytic activity">
    <reaction evidence="26">
        <text>(3R)-hydroxydecanoyl-[ACP] = (2E)-decenoyl-[ACP] + H2O</text>
        <dbReference type="Rhea" id="RHEA:41860"/>
        <dbReference type="Rhea" id="RHEA-COMP:9638"/>
        <dbReference type="Rhea" id="RHEA-COMP:9639"/>
        <dbReference type="ChEBI" id="CHEBI:15377"/>
        <dbReference type="ChEBI" id="CHEBI:78466"/>
        <dbReference type="ChEBI" id="CHEBI:78467"/>
    </reaction>
    <physiologicalReaction direction="left-to-right" evidence="26">
        <dbReference type="Rhea" id="RHEA:41861"/>
    </physiologicalReaction>
</comment>
<dbReference type="SUPFAM" id="SSF55048">
    <property type="entry name" value="Probable ACP-binding domain of malonyl-CoA ACP transacylase"/>
    <property type="match status" value="1"/>
</dbReference>
<dbReference type="EC" id="3.1.2.14" evidence="3"/>
<dbReference type="Gene3D" id="3.10.129.110">
    <property type="entry name" value="Polyketide synthase dehydratase"/>
    <property type="match status" value="1"/>
</dbReference>
<evidence type="ECO:0000256" key="47">
    <source>
        <dbReference type="ARBA" id="ARBA00048289"/>
    </source>
</evidence>
<dbReference type="Pfam" id="PF21149">
    <property type="entry name" value="FAS_pseudo-KR"/>
    <property type="match status" value="1"/>
</dbReference>
<evidence type="ECO:0000256" key="19">
    <source>
        <dbReference type="ARBA" id="ARBA00023027"/>
    </source>
</evidence>
<dbReference type="EC" id="1.3.1.39" evidence="2"/>
<evidence type="ECO:0000256" key="36">
    <source>
        <dbReference type="ARBA" id="ARBA00047400"/>
    </source>
</evidence>
<keyword evidence="16" id="KW-0663">Pyridoxal phosphate</keyword>
<dbReference type="SUPFAM" id="SSF53901">
    <property type="entry name" value="Thiolase-like"/>
    <property type="match status" value="1"/>
</dbReference>
<comment type="catalytic activity">
    <reaction evidence="58">
        <text>3-oxododecanoyl-[ACP] + NADPH + H(+) = (3R)-hydroxydodecanoyl-[ACP] + NADP(+)</text>
        <dbReference type="Rhea" id="RHEA:41872"/>
        <dbReference type="Rhea" id="RHEA-COMP:9641"/>
        <dbReference type="Rhea" id="RHEA-COMP:9642"/>
        <dbReference type="ChEBI" id="CHEBI:15378"/>
        <dbReference type="ChEBI" id="CHEBI:57783"/>
        <dbReference type="ChEBI" id="CHEBI:58349"/>
        <dbReference type="ChEBI" id="CHEBI:78469"/>
        <dbReference type="ChEBI" id="CHEBI:78470"/>
    </reaction>
    <physiologicalReaction direction="left-to-right" evidence="58">
        <dbReference type="Rhea" id="RHEA:41873"/>
    </physiologicalReaction>
</comment>
<dbReference type="InterPro" id="IPR016035">
    <property type="entry name" value="Acyl_Trfase/lysoPLipase"/>
</dbReference>
<evidence type="ECO:0000256" key="28">
    <source>
        <dbReference type="ARBA" id="ARBA00023398"/>
    </source>
</evidence>
<evidence type="ECO:0000256" key="23">
    <source>
        <dbReference type="ARBA" id="ARBA00023332"/>
    </source>
</evidence>
<keyword evidence="17" id="KW-0007">Acetylation</keyword>
<comment type="catalytic activity">
    <reaction evidence="39">
        <text>(2E)-butenoyl-[ACP] + NADPH + H(+) = butanoyl-[ACP] + NADP(+)</text>
        <dbReference type="Rhea" id="RHEA:41812"/>
        <dbReference type="Rhea" id="RHEA-COMP:9627"/>
        <dbReference type="Rhea" id="RHEA-COMP:9628"/>
        <dbReference type="ChEBI" id="CHEBI:15378"/>
        <dbReference type="ChEBI" id="CHEBI:57783"/>
        <dbReference type="ChEBI" id="CHEBI:58349"/>
        <dbReference type="ChEBI" id="CHEBI:78453"/>
        <dbReference type="ChEBI" id="CHEBI:78454"/>
    </reaction>
    <physiologicalReaction direction="left-to-right" evidence="39">
        <dbReference type="Rhea" id="RHEA:41813"/>
    </physiologicalReaction>
</comment>
<evidence type="ECO:0000256" key="54">
    <source>
        <dbReference type="ARBA" id="ARBA00048935"/>
    </source>
</evidence>
<dbReference type="CDD" id="cd05195">
    <property type="entry name" value="enoyl_red"/>
    <property type="match status" value="1"/>
</dbReference>
<dbReference type="InterPro" id="IPR020843">
    <property type="entry name" value="ER"/>
</dbReference>
<dbReference type="InterPro" id="IPR014043">
    <property type="entry name" value="Acyl_transferase_dom"/>
</dbReference>
<comment type="catalytic activity">
    <reaction evidence="49">
        <text>a fatty acyl-[ACP] + malonyl-[ACP] + H(+) = a 3-oxoacyl-[ACP] + holo-[ACP] + CO2</text>
        <dbReference type="Rhea" id="RHEA:22836"/>
        <dbReference type="Rhea" id="RHEA-COMP:9623"/>
        <dbReference type="Rhea" id="RHEA-COMP:9685"/>
        <dbReference type="Rhea" id="RHEA-COMP:9916"/>
        <dbReference type="Rhea" id="RHEA-COMP:14125"/>
        <dbReference type="ChEBI" id="CHEBI:15378"/>
        <dbReference type="ChEBI" id="CHEBI:16526"/>
        <dbReference type="ChEBI" id="CHEBI:64479"/>
        <dbReference type="ChEBI" id="CHEBI:78449"/>
        <dbReference type="ChEBI" id="CHEBI:78776"/>
        <dbReference type="ChEBI" id="CHEBI:138651"/>
        <dbReference type="EC" id="2.3.1.41"/>
    </reaction>
    <physiologicalReaction direction="left-to-right" evidence="49">
        <dbReference type="Rhea" id="RHEA:22837"/>
    </physiologicalReaction>
</comment>
<comment type="pathway">
    <text evidence="1">Lipid metabolism.</text>
</comment>
<dbReference type="GO" id="GO:0006633">
    <property type="term" value="P:fatty acid biosynthetic process"/>
    <property type="evidence" value="ECO:0007669"/>
    <property type="project" value="UniProtKB-KW"/>
</dbReference>
<dbReference type="Gene3D" id="3.40.47.10">
    <property type="match status" value="1"/>
</dbReference>
<keyword evidence="18" id="KW-0560">Oxidoreductase</keyword>
<evidence type="ECO:0000256" key="4">
    <source>
        <dbReference type="ARBA" id="ARBA00012873"/>
    </source>
</evidence>
<dbReference type="Pfam" id="PF00975">
    <property type="entry name" value="Thioesterase"/>
    <property type="match status" value="1"/>
</dbReference>
<dbReference type="PROSITE" id="PS50075">
    <property type="entry name" value="CARRIER"/>
    <property type="match status" value="1"/>
</dbReference>
<comment type="catalytic activity">
    <reaction evidence="56">
        <text>decanoyl-[ACP] + malonyl-[ACP] + H(+) = 3-oxododecanoyl-[ACP] + holo-[ACP] + CO2</text>
        <dbReference type="Rhea" id="RHEA:41868"/>
        <dbReference type="Rhea" id="RHEA-COMP:9623"/>
        <dbReference type="Rhea" id="RHEA-COMP:9640"/>
        <dbReference type="Rhea" id="RHEA-COMP:9641"/>
        <dbReference type="Rhea" id="RHEA-COMP:9685"/>
        <dbReference type="ChEBI" id="CHEBI:15378"/>
        <dbReference type="ChEBI" id="CHEBI:16526"/>
        <dbReference type="ChEBI" id="CHEBI:64479"/>
        <dbReference type="ChEBI" id="CHEBI:78449"/>
        <dbReference type="ChEBI" id="CHEBI:78468"/>
        <dbReference type="ChEBI" id="CHEBI:78469"/>
    </reaction>
    <physiologicalReaction direction="left-to-right" evidence="56">
        <dbReference type="Rhea" id="RHEA:41869"/>
    </physiologicalReaction>
</comment>
<dbReference type="Gene3D" id="3.30.70.3290">
    <property type="match status" value="1"/>
</dbReference>
<dbReference type="InterPro" id="IPR042104">
    <property type="entry name" value="PKS_dehydratase_sf"/>
</dbReference>
<dbReference type="InterPro" id="IPR050091">
    <property type="entry name" value="PKS_NRPS_Biosynth_Enz"/>
</dbReference>
<comment type="catalytic activity">
    <reaction evidence="50">
        <text>3-oxohexanoyl-[ACP] + NADPH + H(+) = (3R)-hydroxyhexanoyl-[ACP] + NADP(+)</text>
        <dbReference type="Rhea" id="RHEA:41824"/>
        <dbReference type="Rhea" id="RHEA-COMP:9629"/>
        <dbReference type="Rhea" id="RHEA-COMP:9630"/>
        <dbReference type="ChEBI" id="CHEBI:15378"/>
        <dbReference type="ChEBI" id="CHEBI:57783"/>
        <dbReference type="ChEBI" id="CHEBI:58349"/>
        <dbReference type="ChEBI" id="CHEBI:78456"/>
        <dbReference type="ChEBI" id="CHEBI:78457"/>
    </reaction>
    <physiologicalReaction direction="left-to-right" evidence="50">
        <dbReference type="Rhea" id="RHEA:41825"/>
    </physiologicalReaction>
</comment>
<dbReference type="GO" id="GO:0004313">
    <property type="term" value="F:[acyl-carrier-protein] S-acetyltransferase activity"/>
    <property type="evidence" value="ECO:0007669"/>
    <property type="project" value="UniProtKB-EC"/>
</dbReference>
<dbReference type="EC" id="1.1.1.100" evidence="5"/>
<dbReference type="SUPFAM" id="SSF51735">
    <property type="entry name" value="NAD(P)-binding Rossmann-fold domains"/>
    <property type="match status" value="2"/>
</dbReference>
<organism evidence="68 69">
    <name type="scientific">Nephila pilipes</name>
    <name type="common">Giant wood spider</name>
    <name type="synonym">Nephila maculata</name>
    <dbReference type="NCBI Taxonomy" id="299642"/>
    <lineage>
        <taxon>Eukaryota</taxon>
        <taxon>Metazoa</taxon>
        <taxon>Ecdysozoa</taxon>
        <taxon>Arthropoda</taxon>
        <taxon>Chelicerata</taxon>
        <taxon>Arachnida</taxon>
        <taxon>Araneae</taxon>
        <taxon>Araneomorphae</taxon>
        <taxon>Entelegynae</taxon>
        <taxon>Araneoidea</taxon>
        <taxon>Nephilidae</taxon>
        <taxon>Nephila</taxon>
    </lineage>
</organism>
<comment type="caution">
    <text evidence="68">The sequence shown here is derived from an EMBL/GenBank/DDBJ whole genome shotgun (WGS) entry which is preliminary data.</text>
</comment>
<dbReference type="InterPro" id="IPR057326">
    <property type="entry name" value="KR_dom"/>
</dbReference>
<comment type="catalytic activity">
    <reaction evidence="44">
        <text>acetyl-[ACP] + malonyl-[ACP] + H(+) = 3-oxobutanoyl-[ACP] + holo-[ACP] + CO2</text>
        <dbReference type="Rhea" id="RHEA:41800"/>
        <dbReference type="Rhea" id="RHEA-COMP:9621"/>
        <dbReference type="Rhea" id="RHEA-COMP:9623"/>
        <dbReference type="Rhea" id="RHEA-COMP:9625"/>
        <dbReference type="Rhea" id="RHEA-COMP:9685"/>
        <dbReference type="ChEBI" id="CHEBI:15378"/>
        <dbReference type="ChEBI" id="CHEBI:16526"/>
        <dbReference type="ChEBI" id="CHEBI:64479"/>
        <dbReference type="ChEBI" id="CHEBI:78446"/>
        <dbReference type="ChEBI" id="CHEBI:78449"/>
        <dbReference type="ChEBI" id="CHEBI:78450"/>
    </reaction>
    <physiologicalReaction direction="left-to-right" evidence="44">
        <dbReference type="Rhea" id="RHEA:41801"/>
    </physiologicalReaction>
</comment>
<feature type="domain" description="PKS/mFAS DH" evidence="67">
    <location>
        <begin position="851"/>
        <end position="1115"/>
    </location>
</feature>
<dbReference type="InterPro" id="IPR016039">
    <property type="entry name" value="Thiolase-like"/>
</dbReference>
<dbReference type="InterPro" id="IPR049552">
    <property type="entry name" value="PKS_DH_N"/>
</dbReference>
<comment type="catalytic activity">
    <reaction evidence="31">
        <text>(3R)-hydroxybutanoyl-[ACP] = (2E)-butenoyl-[ACP] + H2O</text>
        <dbReference type="Rhea" id="RHEA:41808"/>
        <dbReference type="Rhea" id="RHEA-COMP:9626"/>
        <dbReference type="Rhea" id="RHEA-COMP:9627"/>
        <dbReference type="ChEBI" id="CHEBI:15377"/>
        <dbReference type="ChEBI" id="CHEBI:78451"/>
        <dbReference type="ChEBI" id="CHEBI:78453"/>
    </reaction>
    <physiologicalReaction direction="left-to-right" evidence="31">
        <dbReference type="Rhea" id="RHEA:41809"/>
    </physiologicalReaction>
</comment>
<dbReference type="Gene3D" id="3.40.50.150">
    <property type="entry name" value="Vaccinia Virus protein VP39"/>
    <property type="match status" value="1"/>
</dbReference>
<keyword evidence="8" id="KW-0596">Phosphopantetheine</keyword>
<dbReference type="InterPro" id="IPR036291">
    <property type="entry name" value="NAD(P)-bd_dom_sf"/>
</dbReference>
<evidence type="ECO:0000256" key="30">
    <source>
        <dbReference type="ARBA" id="ARBA00023401"/>
    </source>
</evidence>
<accession>A0A8X6PEB3</accession>
<evidence type="ECO:0000256" key="13">
    <source>
        <dbReference type="ARBA" id="ARBA00022801"/>
    </source>
</evidence>
<evidence type="ECO:0000256" key="52">
    <source>
        <dbReference type="ARBA" id="ARBA00048691"/>
    </source>
</evidence>
<comment type="catalytic activity">
    <reaction evidence="53">
        <text>hexadecanoyl-[ACP] + H2O = hexadecanoate + holo-[ACP] + H(+)</text>
        <dbReference type="Rhea" id="RHEA:41932"/>
        <dbReference type="Rhea" id="RHEA-COMP:9652"/>
        <dbReference type="Rhea" id="RHEA-COMP:9685"/>
        <dbReference type="ChEBI" id="CHEBI:7896"/>
        <dbReference type="ChEBI" id="CHEBI:15377"/>
        <dbReference type="ChEBI" id="CHEBI:15378"/>
        <dbReference type="ChEBI" id="CHEBI:64479"/>
        <dbReference type="ChEBI" id="CHEBI:78483"/>
        <dbReference type="EC" id="3.1.2.14"/>
    </reaction>
    <physiologicalReaction direction="left-to-right" evidence="53">
        <dbReference type="Rhea" id="RHEA:41933"/>
    </physiologicalReaction>
</comment>
<dbReference type="PANTHER" id="PTHR43775">
    <property type="entry name" value="FATTY ACID SYNTHASE"/>
    <property type="match status" value="1"/>
</dbReference>
<evidence type="ECO:0000256" key="42">
    <source>
        <dbReference type="ARBA" id="ARBA00047897"/>
    </source>
</evidence>
<feature type="region of interest" description="N-terminal hotdog fold" evidence="64">
    <location>
        <begin position="851"/>
        <end position="971"/>
    </location>
</feature>
<keyword evidence="9" id="KW-0444">Lipid biosynthesis</keyword>
<name>A0A8X6PEB3_NEPPI</name>
<keyword evidence="69" id="KW-1185">Reference proteome</keyword>
<comment type="catalytic activity">
    <reaction evidence="25">
        <text>(3R)-hydroxyhexanoyl-[ACP] = (2E)-hexenoyl-[ACP] + H2O</text>
        <dbReference type="Rhea" id="RHEA:41828"/>
        <dbReference type="Rhea" id="RHEA-COMP:9630"/>
        <dbReference type="Rhea" id="RHEA-COMP:9631"/>
        <dbReference type="ChEBI" id="CHEBI:15377"/>
        <dbReference type="ChEBI" id="CHEBI:78457"/>
        <dbReference type="ChEBI" id="CHEBI:78458"/>
    </reaction>
    <physiologicalReaction direction="left-to-right" evidence="25">
        <dbReference type="Rhea" id="RHEA:41829"/>
    </physiologicalReaction>
</comment>
<dbReference type="EMBL" id="BMAW01115345">
    <property type="protein sequence ID" value="GFT65796.1"/>
    <property type="molecule type" value="Genomic_DNA"/>
</dbReference>
<dbReference type="InterPro" id="IPR036736">
    <property type="entry name" value="ACP-like_sf"/>
</dbReference>
<dbReference type="Pfam" id="PF02801">
    <property type="entry name" value="Ketoacyl-synt_C"/>
    <property type="match status" value="1"/>
</dbReference>
<dbReference type="CDD" id="cd08954">
    <property type="entry name" value="KR_1_FAS_SDR_x"/>
    <property type="match status" value="1"/>
</dbReference>
<evidence type="ECO:0000256" key="33">
    <source>
        <dbReference type="ARBA" id="ARBA00044883"/>
    </source>
</evidence>
<dbReference type="PANTHER" id="PTHR43775:SF7">
    <property type="entry name" value="FATTY ACID SYNTHASE"/>
    <property type="match status" value="1"/>
</dbReference>
<evidence type="ECO:0000256" key="5">
    <source>
        <dbReference type="ARBA" id="ARBA00012948"/>
    </source>
</evidence>
<keyword evidence="20" id="KW-0443">Lipid metabolism</keyword>
<dbReference type="SMART" id="SM00827">
    <property type="entry name" value="PKS_AT"/>
    <property type="match status" value="1"/>
</dbReference>
<protein>
    <recommendedName>
        <fullName evidence="7">Fatty acid synthase</fullName>
        <ecNumber evidence="5">1.1.1.100</ecNumber>
        <ecNumber evidence="2">1.3.1.39</ecNumber>
        <ecNumber evidence="6">2.3.1.41</ecNumber>
        <ecNumber evidence="4">2.3.1.85</ecNumber>
        <ecNumber evidence="3">3.1.2.14</ecNumber>
    </recommendedName>
</protein>
<dbReference type="FunFam" id="3.40.50.720:FF:000209">
    <property type="entry name" value="Polyketide synthase Pks12"/>
    <property type="match status" value="1"/>
</dbReference>